<dbReference type="SUPFAM" id="SSF56112">
    <property type="entry name" value="Protein kinase-like (PK-like)"/>
    <property type="match status" value="1"/>
</dbReference>
<dbReference type="PANTHER" id="PTHR36091">
    <property type="entry name" value="ALTERED INHERITANCE OF MITOCHONDRIA PROTEIN 9, MITOCHONDRIAL"/>
    <property type="match status" value="1"/>
</dbReference>
<organism evidence="2 3">
    <name type="scientific">Aspergillus vadensis (strain CBS 113365 / IMI 142717 / IBT 24658)</name>
    <dbReference type="NCBI Taxonomy" id="1448311"/>
    <lineage>
        <taxon>Eukaryota</taxon>
        <taxon>Fungi</taxon>
        <taxon>Dikarya</taxon>
        <taxon>Ascomycota</taxon>
        <taxon>Pezizomycotina</taxon>
        <taxon>Eurotiomycetes</taxon>
        <taxon>Eurotiomycetidae</taxon>
        <taxon>Eurotiales</taxon>
        <taxon>Aspergillaceae</taxon>
        <taxon>Aspergillus</taxon>
        <taxon>Aspergillus subgen. Circumdati</taxon>
    </lineage>
</organism>
<dbReference type="PANTHER" id="PTHR36091:SF2">
    <property type="entry name" value="AMINOGLYCOSIDE PHOSPHOTRANSFERASE DOMAIN-CONTAINING PROTEIN"/>
    <property type="match status" value="1"/>
</dbReference>
<accession>A0A319BCJ5</accession>
<evidence type="ECO:0000313" key="2">
    <source>
        <dbReference type="EMBL" id="PYH63733.1"/>
    </source>
</evidence>
<keyword evidence="3" id="KW-1185">Reference proteome</keyword>
<dbReference type="GeneID" id="37216470"/>
<dbReference type="AlphaFoldDB" id="A0A319BCJ5"/>
<protein>
    <recommendedName>
        <fullName evidence="4">Aminoglycoside phosphotransferase domain-containing protein</fullName>
    </recommendedName>
</protein>
<dbReference type="OrthoDB" id="10003767at2759"/>
<dbReference type="RefSeq" id="XP_025557527.1">
    <property type="nucleotide sequence ID" value="XM_025711878.1"/>
</dbReference>
<evidence type="ECO:0008006" key="4">
    <source>
        <dbReference type="Google" id="ProtNLM"/>
    </source>
</evidence>
<dbReference type="GO" id="GO:0005739">
    <property type="term" value="C:mitochondrion"/>
    <property type="evidence" value="ECO:0007669"/>
    <property type="project" value="TreeGrafter"/>
</dbReference>
<feature type="region of interest" description="Disordered" evidence="1">
    <location>
        <begin position="158"/>
        <end position="180"/>
    </location>
</feature>
<name>A0A319BCJ5_ASPVC</name>
<sequence>MYSYNGRIRSEERKRIFNVPKLKRLVASSKRQKQEDVIGYTKLAEGGFNMTFLITMRDKFKFPALISYPVTQPREVATVEYLRSHGIPVPEVYGNSASADNPSGTEHISMELVRGRSLGDAWFNLSPEQRTKLITEIVGIKSRLFALRLQSYSDDVSESLQEPTLPSNLNELGSEEQDRQANSFQRHQPHYHYVFISRLRHLFHYASNPWDGDNLPLKSNLFEWSRNIAHPCTLVYSQYELKQCPRLTSAQGVEEQMKMCQKFIGVGSEGWVPSDQIEEMIKVREQALKKAALEAGESEDRRAMVEES</sequence>
<dbReference type="Proteomes" id="UP000248405">
    <property type="component" value="Unassembled WGS sequence"/>
</dbReference>
<proteinExistence type="predicted"/>
<dbReference type="EMBL" id="KZ821649">
    <property type="protein sequence ID" value="PYH63733.1"/>
    <property type="molecule type" value="Genomic_DNA"/>
</dbReference>
<dbReference type="InterPro" id="IPR051035">
    <property type="entry name" value="Mito_inheritance_9"/>
</dbReference>
<evidence type="ECO:0000256" key="1">
    <source>
        <dbReference type="SAM" id="MobiDB-lite"/>
    </source>
</evidence>
<gene>
    <name evidence="2" type="ORF">BO88DRAFT_475584</name>
</gene>
<evidence type="ECO:0000313" key="3">
    <source>
        <dbReference type="Proteomes" id="UP000248405"/>
    </source>
</evidence>
<feature type="compositionally biased region" description="Polar residues" evidence="1">
    <location>
        <begin position="158"/>
        <end position="171"/>
    </location>
</feature>
<dbReference type="InterPro" id="IPR011009">
    <property type="entry name" value="Kinase-like_dom_sf"/>
</dbReference>
<reference evidence="2" key="1">
    <citation type="submission" date="2016-12" db="EMBL/GenBank/DDBJ databases">
        <title>The genomes of Aspergillus section Nigri reveals drivers in fungal speciation.</title>
        <authorList>
            <consortium name="DOE Joint Genome Institute"/>
            <person name="Vesth T.C."/>
            <person name="Nybo J."/>
            <person name="Theobald S."/>
            <person name="Brandl J."/>
            <person name="Frisvad J.C."/>
            <person name="Nielsen K.F."/>
            <person name="Lyhne E.K."/>
            <person name="Kogle M.E."/>
            <person name="Kuo A."/>
            <person name="Riley R."/>
            <person name="Clum A."/>
            <person name="Nolan M."/>
            <person name="Lipzen A."/>
            <person name="Salamov A."/>
            <person name="Henrissat B."/>
            <person name="Wiebenga A."/>
            <person name="De Vries R.P."/>
            <person name="Grigoriev I.V."/>
            <person name="Mortensen U.H."/>
            <person name="Andersen M.R."/>
            <person name="Baker S.E."/>
        </authorList>
    </citation>
    <scope>NUCLEOTIDE SEQUENCE [LARGE SCALE GENOMIC DNA]</scope>
    <source>
        <strain evidence="2">CBS 113365</strain>
    </source>
</reference>